<keyword evidence="3 5" id="KW-0378">Hydrolase</keyword>
<evidence type="ECO:0000259" key="9">
    <source>
        <dbReference type="Pfam" id="PF07705"/>
    </source>
</evidence>
<dbReference type="Gene3D" id="2.60.40.10">
    <property type="entry name" value="Immunoglobulins"/>
    <property type="match status" value="1"/>
</dbReference>
<keyword evidence="11" id="KW-1185">Reference proteome</keyword>
<dbReference type="GO" id="GO:0004252">
    <property type="term" value="F:serine-type endopeptidase activity"/>
    <property type="evidence" value="ECO:0007669"/>
    <property type="project" value="UniProtKB-UniRule"/>
</dbReference>
<dbReference type="InterPro" id="IPR007280">
    <property type="entry name" value="Peptidase_C_arc/bac"/>
</dbReference>
<evidence type="ECO:0000256" key="2">
    <source>
        <dbReference type="ARBA" id="ARBA00022670"/>
    </source>
</evidence>
<protein>
    <submittedName>
        <fullName evidence="10">Peptidase</fullName>
    </submittedName>
</protein>
<dbReference type="PROSITE" id="PS51892">
    <property type="entry name" value="SUBTILASE"/>
    <property type="match status" value="1"/>
</dbReference>
<feature type="active site" description="Charge relay system" evidence="5">
    <location>
        <position position="709"/>
    </location>
</feature>
<dbReference type="SUPFAM" id="SSF52743">
    <property type="entry name" value="Subtilisin-like"/>
    <property type="match status" value="1"/>
</dbReference>
<keyword evidence="2 5" id="KW-0645">Protease</keyword>
<comment type="similarity">
    <text evidence="1 5 6">Belongs to the peptidase S8 family.</text>
</comment>
<dbReference type="PROSITE" id="PS00138">
    <property type="entry name" value="SUBTILASE_SER"/>
    <property type="match status" value="1"/>
</dbReference>
<proteinExistence type="inferred from homology"/>
<evidence type="ECO:0000256" key="6">
    <source>
        <dbReference type="RuleBase" id="RU003355"/>
    </source>
</evidence>
<dbReference type="PRINTS" id="PR00723">
    <property type="entry name" value="SUBTILISIN"/>
</dbReference>
<dbReference type="KEGG" id="tsl:A3L11_05380"/>
<dbReference type="Pfam" id="PF00082">
    <property type="entry name" value="Peptidase_S8"/>
    <property type="match status" value="1"/>
</dbReference>
<dbReference type="Proteomes" id="UP000250125">
    <property type="component" value="Chromosome"/>
</dbReference>
<dbReference type="PROSITE" id="PS00136">
    <property type="entry name" value="SUBTILASE_ASP"/>
    <property type="match status" value="1"/>
</dbReference>
<evidence type="ECO:0000256" key="4">
    <source>
        <dbReference type="ARBA" id="ARBA00022825"/>
    </source>
</evidence>
<dbReference type="Gene3D" id="3.40.50.200">
    <property type="entry name" value="Peptidase S8/S53 domain"/>
    <property type="match status" value="2"/>
</dbReference>
<dbReference type="InterPro" id="IPR050131">
    <property type="entry name" value="Peptidase_S8_subtilisin-like"/>
</dbReference>
<name>A0A2Z2MLL3_9EURY</name>
<dbReference type="InterPro" id="IPR023828">
    <property type="entry name" value="Peptidase_S8_Ser-AS"/>
</dbReference>
<dbReference type="InterPro" id="IPR000209">
    <property type="entry name" value="Peptidase_S8/S53_dom"/>
</dbReference>
<dbReference type="InterPro" id="IPR036852">
    <property type="entry name" value="Peptidase_S8/S53_dom_sf"/>
</dbReference>
<accession>A0A2Z2MLL3</accession>
<dbReference type="EMBL" id="CP015103">
    <property type="protein sequence ID" value="ASJ08688.1"/>
    <property type="molecule type" value="Genomic_DNA"/>
</dbReference>
<feature type="active site" description="Charge relay system" evidence="5">
    <location>
        <position position="910"/>
    </location>
</feature>
<feature type="domain" description="Peptidase S8/S53" evidence="7">
    <location>
        <begin position="703"/>
        <end position="961"/>
    </location>
</feature>
<evidence type="ECO:0000259" key="7">
    <source>
        <dbReference type="Pfam" id="PF00082"/>
    </source>
</evidence>
<dbReference type="PANTHER" id="PTHR43806:SF11">
    <property type="entry name" value="CEREVISIN-RELATED"/>
    <property type="match status" value="1"/>
</dbReference>
<dbReference type="Pfam" id="PF07705">
    <property type="entry name" value="CARDB"/>
    <property type="match status" value="1"/>
</dbReference>
<dbReference type="RefSeq" id="WP_232462046.1">
    <property type="nucleotide sequence ID" value="NZ_CP015103.1"/>
</dbReference>
<organism evidence="10 11">
    <name type="scientific">Thermococcus siculi</name>
    <dbReference type="NCBI Taxonomy" id="72803"/>
    <lineage>
        <taxon>Archaea</taxon>
        <taxon>Methanobacteriati</taxon>
        <taxon>Methanobacteriota</taxon>
        <taxon>Thermococci</taxon>
        <taxon>Thermococcales</taxon>
        <taxon>Thermococcaceae</taxon>
        <taxon>Thermococcus</taxon>
    </lineage>
</organism>
<gene>
    <name evidence="10" type="ORF">A3L11_05380</name>
</gene>
<evidence type="ECO:0000256" key="3">
    <source>
        <dbReference type="ARBA" id="ARBA00022801"/>
    </source>
</evidence>
<evidence type="ECO:0000259" key="8">
    <source>
        <dbReference type="Pfam" id="PF04151"/>
    </source>
</evidence>
<feature type="active site" description="Charge relay system" evidence="5">
    <location>
        <position position="263"/>
    </location>
</feature>
<dbReference type="Pfam" id="PF04151">
    <property type="entry name" value="PPC"/>
    <property type="match status" value="1"/>
</dbReference>
<keyword evidence="4 5" id="KW-0720">Serine protease</keyword>
<sequence>MGKKVLSLLISVLMVFSVVAVAFQGVAADNINNLGITTTVQKVKAAPESTEKSTVSPLEKIEPTLLEILNGKESQGTIEIGDQKWVMVHISATKDIKTSFKEIKVVGKTRFMDTVVYLALVPVSEGSADELIKIASLPEVEGISRSVPFEPIDIKKDTEIQTKSIPLPHSKFAYRAKPQRLGVRTIDEKPTISIRDAIKGRLEELQKDSPAVNGRANIEVPAVQPLAVEPGPDDIFAVYHHGSYMTWVDLNVTGEGVKVAVIDSGVDFGNPDLQDAYAVDTNPNSPYYGWPIAFDGNSLIYYLALGATFADAYSYTGYLYSWYTPTIVNVTPYIYGGYFGIGYRGDYTTVFTSMSLANIPDDSERAQLINNTLQWIGNVSSVLLVDDDGGDIFEVLYENALDALGVNYTYYEVPNETANGPNVTVLSSYDLVLWFTGAAWNNTLTESDVSNLTAYLESGGKLWLISDDYIYDGGLDNTTVKYNFTTKYLHVTGALEDFPVPTILYDYISGPYHGGEVYWGLYESPTDMYADYIFPDNNATPLLTGFTAYAYDMHYGWLYTDVKLPLNDTLGVPSTSGVMKLGLHPDLALWADWYGGFVLVTDPNANQTYDTVYTDVAPATVIDFNKDVGHTKDNPVIQLDFWNTFDGWFGQDGYADLSGGMIYYIADGKTPIPYSDVVAERWGLPLRVPANGELVAFMIGNVYTAGGDHGTLCAAAVGARGRTFFGLTFGNAINAKIIAEGSMYQGGSWIDYVYFAVEGYDGKPGTGDEAQIVSNSYGASSIINKGYTWADRFLYYITSVYAPTTTFFFAAGNGGPGYGTVTSEGASPFVVTVGAAVEWGYRGLFGYDDGPWQQFMANYGDAADFSNKGPNALGQPDPDVLAVGEFALGSLALNSVGDGFWASDLWSGTSLATPMASGIAALVYQAYYEAHGRWPTAQEVKEILMSTAKNVNHDVFTQGAGFLDAYSAVEAAMNIDGILVSPSEWAAGKTDYEGLANVMYPGESDSQTFTVENMNPSSAKEINVSAEVFEKIGEVEFDVIGNSWAYYRIDQYIPPDADLMKVTLYTSYDNFDNNSDYMSDAYPWFRIYDVTFVDGNMTTNLLQQSAKEGNVVSAMLGNPTQKYHDMMLIQIRDIMRLYGKTSTYPAKVKLEFYKRTPWDWVTLDKASLTVGAGKTAKFTAKIKVPSDASYGIYEGAIYLKYDGKETTIPVSVVVASPTPEFEFGDNTNASGLYDNGNVYGYFDWGWRYESGDWRLFYFNVPEAEEGSYVIADVAWDGTITDINLHLLGPSVDEWSMKYPDVMGPYGLKEIGRSDDGYVGRGLFLYQTSSGVNEELIAGKAYEGLNALWLHNVLFDGNASYRTFYGRVGMAKVYPESWIESLGPRIGERTFTVELPEWAGDLTIMASGFSTPLIYQDVVAPPTGNSDYYTVNVVSSPVLDVQLTSVWDDIAGVDLDLYVYYNASGTLIEVGSSLTSTSDEHVSLSFPYPGQYVIEVYSYNNPAPGDATYDIQITTIDGNELQVKNVTSTSSGYVVDMIYNLTDEHLNATVPLNGIILMGTTKNPLLFQIPVTITPVPYDVELTSVKTSGVPDINGEYEVTAYVTNNGPYNATNVQVNLFRDDLPTDVQAVIPLIQPGEVYEVTFSIPVGDIELHSYKIAVSAPEDVNLDNNEKLVYARGVDENNVPWVYALGESVGTAKITSAHDAGRRIYYVTVDGEHGVKVTTLIKLPQDTIYYHVNVEGATLLNVTSRSVSDGLLLYVTTKLNSPGTIRVEFRTQSDYNSISAMNYVWYMLYWRYDQKFDLLYQKAVELGVDNETLQEAMHYNELADQYYEDAEKYMTPGRDALAVAALPYMRKAYINILEAYNILEQAIEEFQEGG</sequence>
<evidence type="ECO:0000256" key="5">
    <source>
        <dbReference type="PROSITE-ProRule" id="PRU01240"/>
    </source>
</evidence>
<evidence type="ECO:0000313" key="10">
    <source>
        <dbReference type="EMBL" id="ASJ08688.1"/>
    </source>
</evidence>
<evidence type="ECO:0000256" key="1">
    <source>
        <dbReference type="ARBA" id="ARBA00011073"/>
    </source>
</evidence>
<dbReference type="GO" id="GO:0006508">
    <property type="term" value="P:proteolysis"/>
    <property type="evidence" value="ECO:0007669"/>
    <property type="project" value="UniProtKB-KW"/>
</dbReference>
<dbReference type="PANTHER" id="PTHR43806">
    <property type="entry name" value="PEPTIDASE S8"/>
    <property type="match status" value="1"/>
</dbReference>
<dbReference type="InterPro" id="IPR013783">
    <property type="entry name" value="Ig-like_fold"/>
</dbReference>
<dbReference type="GeneID" id="33317648"/>
<dbReference type="Gene3D" id="2.60.120.380">
    <property type="match status" value="1"/>
</dbReference>
<dbReference type="InterPro" id="IPR011635">
    <property type="entry name" value="CARDB"/>
</dbReference>
<reference evidence="10 11" key="1">
    <citation type="submission" date="2016-04" db="EMBL/GenBank/DDBJ databases">
        <title>Complete genome sequence of Thermococcus siculi type strain RG-20.</title>
        <authorList>
            <person name="Oger P.M."/>
        </authorList>
    </citation>
    <scope>NUCLEOTIDE SEQUENCE [LARGE SCALE GENOMIC DNA]</scope>
    <source>
        <strain evidence="10 11">RG-20</strain>
    </source>
</reference>
<feature type="domain" description="Peptidase C-terminal archaeal/bacterial" evidence="8">
    <location>
        <begin position="1425"/>
        <end position="1497"/>
    </location>
</feature>
<dbReference type="InterPro" id="IPR015500">
    <property type="entry name" value="Peptidase_S8_subtilisin-rel"/>
</dbReference>
<feature type="domain" description="CARDB" evidence="9">
    <location>
        <begin position="1590"/>
        <end position="1661"/>
    </location>
</feature>
<dbReference type="InterPro" id="IPR023827">
    <property type="entry name" value="Peptidase_S8_Asp-AS"/>
</dbReference>
<evidence type="ECO:0000313" key="11">
    <source>
        <dbReference type="Proteomes" id="UP000250125"/>
    </source>
</evidence>